<dbReference type="AlphaFoldDB" id="A0A7N2M3M0"/>
<accession>A0A7N2M3M0</accession>
<dbReference type="GeneID" id="115951918"/>
<dbReference type="RefSeq" id="XP_030924900.1">
    <property type="nucleotide sequence ID" value="XM_031069040.1"/>
</dbReference>
<feature type="domain" description="TRF2/HOY1 PH-like" evidence="1">
    <location>
        <begin position="133"/>
        <end position="250"/>
    </location>
</feature>
<name>A0A7N2M3M0_QUELO</name>
<evidence type="ECO:0000259" key="1">
    <source>
        <dbReference type="Pfam" id="PF24818"/>
    </source>
</evidence>
<dbReference type="Gramene" id="QL07p032011:mrna">
    <property type="protein sequence ID" value="QL07p032011:mrna"/>
    <property type="gene ID" value="QL07p032011"/>
</dbReference>
<dbReference type="OrthoDB" id="6159439at2759"/>
<organism evidence="2 3">
    <name type="scientific">Quercus lobata</name>
    <name type="common">Valley oak</name>
    <dbReference type="NCBI Taxonomy" id="97700"/>
    <lineage>
        <taxon>Eukaryota</taxon>
        <taxon>Viridiplantae</taxon>
        <taxon>Streptophyta</taxon>
        <taxon>Embryophyta</taxon>
        <taxon>Tracheophyta</taxon>
        <taxon>Spermatophyta</taxon>
        <taxon>Magnoliopsida</taxon>
        <taxon>eudicotyledons</taxon>
        <taxon>Gunneridae</taxon>
        <taxon>Pentapetalae</taxon>
        <taxon>rosids</taxon>
        <taxon>fabids</taxon>
        <taxon>Fagales</taxon>
        <taxon>Fagaceae</taxon>
        <taxon>Quercus</taxon>
    </lineage>
</organism>
<sequence length="558" mass="63202">MEKKQFFSGGGGGGGGGCFSNYQQQFQGGYAYAYKHGLQISEAVNYNDKQMPQLVEIIDLEDDLDSEIVISKGPLGLKLTKSYSFVNLINRILNTDEEKTEYVDDETTNHSSHHGQFQAKDSEHAEKYLKPLNFNAKKLKIGTWKGVAKYLEVKCYFATKKLALEFRQEQSALKKKMEIKWSSISAIRARIGKNAAGILEIELNNPPSFFEESSPETRKKTMWNISSDFTNSQALKHRIHYLEFSPGVLEKNYKKLLESDTLCELSKQPFPSLSSQYFNYNYSGATTPLVDIERVQAYQQAKRPCLGVNDLASPISYWQQVQAYQQAKRPCIAVKDSSTSPSVTNFSLHSNHIINNQGSEYPMMAIHNLEIVNYPYAPMRDQIQGPHSIPTTTPGMINYPYVLMRDQIQGPHSIPTTTPEMINYPYAPMRDQIRGSHSINTITQVNPDMFNQNYNLSALGSPLSDYDQSLNNLHRQLLSDDDEEVQIVDQNEYLARIESLTNLLDLEKEQNPGNNTQIQGNITINQLSSERQLAHNPIIRVNSFSSLISWSWGPSSKC</sequence>
<dbReference type="Proteomes" id="UP000594261">
    <property type="component" value="Chromosome 7"/>
</dbReference>
<dbReference type="EnsemblPlants" id="QL07p032011:mrna">
    <property type="protein sequence ID" value="QL07p032011:mrna"/>
    <property type="gene ID" value="QL07p032011"/>
</dbReference>
<dbReference type="PROSITE" id="PS51257">
    <property type="entry name" value="PROKAR_LIPOPROTEIN"/>
    <property type="match status" value="1"/>
</dbReference>
<dbReference type="InParanoid" id="A0A7N2M3M0"/>
<dbReference type="InterPro" id="IPR057939">
    <property type="entry name" value="TRF2_HOY1_PH"/>
</dbReference>
<dbReference type="EMBL" id="LRBV02000007">
    <property type="status" value="NOT_ANNOTATED_CDS"/>
    <property type="molecule type" value="Genomic_DNA"/>
</dbReference>
<dbReference type="PANTHER" id="PTHR33494">
    <property type="entry name" value="OS02G0793800 PROTEIN"/>
    <property type="match status" value="1"/>
</dbReference>
<dbReference type="Pfam" id="PF24818">
    <property type="entry name" value="PH_TRF2_HOY1"/>
    <property type="match status" value="1"/>
</dbReference>
<reference evidence="2" key="2">
    <citation type="submission" date="2021-01" db="UniProtKB">
        <authorList>
            <consortium name="EnsemblPlants"/>
        </authorList>
    </citation>
    <scope>IDENTIFICATION</scope>
</reference>
<dbReference type="KEGG" id="qlo:115951918"/>
<dbReference type="PANTHER" id="PTHR33494:SF5">
    <property type="entry name" value="F10A16.6 PROTEIN"/>
    <property type="match status" value="1"/>
</dbReference>
<gene>
    <name evidence="2" type="primary">LOC115951918</name>
</gene>
<keyword evidence="3" id="KW-1185">Reference proteome</keyword>
<protein>
    <recommendedName>
        <fullName evidence="1">TRF2/HOY1 PH-like domain-containing protein</fullName>
    </recommendedName>
</protein>
<proteinExistence type="predicted"/>
<reference evidence="2 3" key="1">
    <citation type="journal article" date="2016" name="G3 (Bethesda)">
        <title>First Draft Assembly and Annotation of the Genome of a California Endemic Oak Quercus lobata Nee (Fagaceae).</title>
        <authorList>
            <person name="Sork V.L."/>
            <person name="Fitz-Gibbon S.T."/>
            <person name="Puiu D."/>
            <person name="Crepeau M."/>
            <person name="Gugger P.F."/>
            <person name="Sherman R."/>
            <person name="Stevens K."/>
            <person name="Langley C.H."/>
            <person name="Pellegrini M."/>
            <person name="Salzberg S.L."/>
        </authorList>
    </citation>
    <scope>NUCLEOTIDE SEQUENCE [LARGE SCALE GENOMIC DNA]</scope>
    <source>
        <strain evidence="2 3">cv. SW786</strain>
    </source>
</reference>
<evidence type="ECO:0000313" key="2">
    <source>
        <dbReference type="EnsemblPlants" id="QL07p032011:mrna"/>
    </source>
</evidence>
<evidence type="ECO:0000313" key="3">
    <source>
        <dbReference type="Proteomes" id="UP000594261"/>
    </source>
</evidence>